<keyword evidence="6 8" id="KW-0560">Oxidoreductase</keyword>
<dbReference type="Gene3D" id="3.90.25.10">
    <property type="entry name" value="UDP-galactose 4-epimerase, domain 1"/>
    <property type="match status" value="1"/>
</dbReference>
<dbReference type="GO" id="GO:0008831">
    <property type="term" value="F:dTDP-4-dehydrorhamnose reductase activity"/>
    <property type="evidence" value="ECO:0007669"/>
    <property type="project" value="UniProtKB-EC"/>
</dbReference>
<comment type="caution">
    <text evidence="8">The sequence shown here is derived from an EMBL/GenBank/DDBJ whole genome shotgun (WGS) entry which is preliminary data.</text>
</comment>
<keyword evidence="6" id="KW-0521">NADP</keyword>
<dbReference type="InterPro" id="IPR036291">
    <property type="entry name" value="NAD(P)-bd_dom_sf"/>
</dbReference>
<proteinExistence type="inferred from homology"/>
<organism evidence="8 9">
    <name type="scientific">Alkalimonas collagenimarina</name>
    <dbReference type="NCBI Taxonomy" id="400390"/>
    <lineage>
        <taxon>Bacteria</taxon>
        <taxon>Pseudomonadati</taxon>
        <taxon>Pseudomonadota</taxon>
        <taxon>Gammaproteobacteria</taxon>
        <taxon>Alkalimonas</taxon>
    </lineage>
</organism>
<comment type="function">
    <text evidence="6">Catalyzes the reduction of dTDP-6-deoxy-L-lyxo-4-hexulose to yield dTDP-L-rhamnose.</text>
</comment>
<dbReference type="Proteomes" id="UP001231616">
    <property type="component" value="Unassembled WGS sequence"/>
</dbReference>
<dbReference type="PANTHER" id="PTHR10491">
    <property type="entry name" value="DTDP-4-DEHYDRORHAMNOSE REDUCTASE"/>
    <property type="match status" value="1"/>
</dbReference>
<comment type="catalytic activity">
    <reaction evidence="5 6">
        <text>dTDP-beta-L-rhamnose + NADP(+) = dTDP-4-dehydro-beta-L-rhamnose + NADPH + H(+)</text>
        <dbReference type="Rhea" id="RHEA:21796"/>
        <dbReference type="ChEBI" id="CHEBI:15378"/>
        <dbReference type="ChEBI" id="CHEBI:57510"/>
        <dbReference type="ChEBI" id="CHEBI:57783"/>
        <dbReference type="ChEBI" id="CHEBI:58349"/>
        <dbReference type="ChEBI" id="CHEBI:62830"/>
        <dbReference type="EC" id="1.1.1.133"/>
    </reaction>
</comment>
<dbReference type="InterPro" id="IPR029903">
    <property type="entry name" value="RmlD-like-bd"/>
</dbReference>
<dbReference type="PANTHER" id="PTHR10491:SF4">
    <property type="entry name" value="METHIONINE ADENOSYLTRANSFERASE 2 SUBUNIT BETA"/>
    <property type="match status" value="1"/>
</dbReference>
<dbReference type="RefSeq" id="WP_305894155.1">
    <property type="nucleotide sequence ID" value="NZ_JAUZVZ010000016.1"/>
</dbReference>
<dbReference type="Gene3D" id="3.40.50.720">
    <property type="entry name" value="NAD(P)-binding Rossmann-like Domain"/>
    <property type="match status" value="1"/>
</dbReference>
<protein>
    <recommendedName>
        <fullName evidence="4 6">dTDP-4-dehydrorhamnose reductase</fullName>
        <ecNumber evidence="3 6">1.1.1.133</ecNumber>
    </recommendedName>
</protein>
<dbReference type="Pfam" id="PF04321">
    <property type="entry name" value="RmlD_sub_bind"/>
    <property type="match status" value="1"/>
</dbReference>
<comment type="similarity">
    <text evidence="2 6">Belongs to the dTDP-4-dehydrorhamnose reductase family.</text>
</comment>
<dbReference type="NCBIfam" id="TIGR01214">
    <property type="entry name" value="rmlD"/>
    <property type="match status" value="1"/>
</dbReference>
<feature type="domain" description="RmlD-like substrate binding" evidence="7">
    <location>
        <begin position="4"/>
        <end position="288"/>
    </location>
</feature>
<gene>
    <name evidence="8" type="primary">rfbD</name>
    <name evidence="8" type="ORF">Q3O60_11865</name>
</gene>
<sequence>MSGKVLVTGSTGQVGTELIRQLEENFSVLSPTRTELDLSDANAVQVYLSKHQPAVIFNAAAYTAVDLAETESLETMALNAHLPALLARHSAEHDVYLLHYSTDYVYPGTGTEPWQEDSSTAPLNVYGHSKLQGDKAVLKECPEAVIFRTSWVYSTHGKNFLNTIRRLAKEKTELRIVVDQIGAPTPANMIAAISLLALQRYQQGQAIKGGVYHLAPRGHCSWYDFAKAIVSQAIKQGDKLALLPEAISPIPSSDYPTPAQRPMNSRLCIDKLENALGIELPDWLEALAGSASGN</sequence>
<evidence type="ECO:0000256" key="4">
    <source>
        <dbReference type="ARBA" id="ARBA00017099"/>
    </source>
</evidence>
<evidence type="ECO:0000256" key="2">
    <source>
        <dbReference type="ARBA" id="ARBA00010944"/>
    </source>
</evidence>
<dbReference type="EMBL" id="JAUZVZ010000016">
    <property type="protein sequence ID" value="MDP4536889.1"/>
    <property type="molecule type" value="Genomic_DNA"/>
</dbReference>
<evidence type="ECO:0000259" key="7">
    <source>
        <dbReference type="Pfam" id="PF04321"/>
    </source>
</evidence>
<reference evidence="8 9" key="1">
    <citation type="submission" date="2023-08" db="EMBL/GenBank/DDBJ databases">
        <authorList>
            <person name="Joshi A."/>
            <person name="Thite S."/>
        </authorList>
    </citation>
    <scope>NUCLEOTIDE SEQUENCE [LARGE SCALE GENOMIC DNA]</scope>
    <source>
        <strain evidence="8 9">AC40</strain>
    </source>
</reference>
<comment type="pathway">
    <text evidence="1 6">Carbohydrate biosynthesis; dTDP-L-rhamnose biosynthesis.</text>
</comment>
<comment type="cofactor">
    <cofactor evidence="6">
        <name>Mg(2+)</name>
        <dbReference type="ChEBI" id="CHEBI:18420"/>
    </cofactor>
    <text evidence="6">Binds 1 Mg(2+) ion per monomer.</text>
</comment>
<keyword evidence="9" id="KW-1185">Reference proteome</keyword>
<dbReference type="CDD" id="cd05254">
    <property type="entry name" value="dTDP_HR_like_SDR_e"/>
    <property type="match status" value="1"/>
</dbReference>
<dbReference type="InterPro" id="IPR005913">
    <property type="entry name" value="dTDP_dehydrorham_reduct"/>
</dbReference>
<evidence type="ECO:0000313" key="9">
    <source>
        <dbReference type="Proteomes" id="UP001231616"/>
    </source>
</evidence>
<evidence type="ECO:0000256" key="1">
    <source>
        <dbReference type="ARBA" id="ARBA00004781"/>
    </source>
</evidence>
<evidence type="ECO:0000256" key="3">
    <source>
        <dbReference type="ARBA" id="ARBA00012929"/>
    </source>
</evidence>
<evidence type="ECO:0000256" key="5">
    <source>
        <dbReference type="ARBA" id="ARBA00048200"/>
    </source>
</evidence>
<name>A0ABT9H1D9_9GAMM</name>
<evidence type="ECO:0000313" key="8">
    <source>
        <dbReference type="EMBL" id="MDP4536889.1"/>
    </source>
</evidence>
<accession>A0ABT9H1D9</accession>
<dbReference type="EC" id="1.1.1.133" evidence="3 6"/>
<evidence type="ECO:0000256" key="6">
    <source>
        <dbReference type="RuleBase" id="RU364082"/>
    </source>
</evidence>
<dbReference type="SUPFAM" id="SSF51735">
    <property type="entry name" value="NAD(P)-binding Rossmann-fold domains"/>
    <property type="match status" value="1"/>
</dbReference>